<name>A0A392USK0_9FABA</name>
<dbReference type="EMBL" id="LXQA010889923">
    <property type="protein sequence ID" value="MCI75737.1"/>
    <property type="molecule type" value="Genomic_DNA"/>
</dbReference>
<comment type="caution">
    <text evidence="2">The sequence shown here is derived from an EMBL/GenBank/DDBJ whole genome shotgun (WGS) entry which is preliminary data.</text>
</comment>
<dbReference type="AlphaFoldDB" id="A0A392USK0"/>
<evidence type="ECO:0000313" key="2">
    <source>
        <dbReference type="EMBL" id="MCI75737.1"/>
    </source>
</evidence>
<feature type="compositionally biased region" description="Pro residues" evidence="1">
    <location>
        <begin position="1"/>
        <end position="14"/>
    </location>
</feature>
<organism evidence="2 3">
    <name type="scientific">Trifolium medium</name>
    <dbReference type="NCBI Taxonomy" id="97028"/>
    <lineage>
        <taxon>Eukaryota</taxon>
        <taxon>Viridiplantae</taxon>
        <taxon>Streptophyta</taxon>
        <taxon>Embryophyta</taxon>
        <taxon>Tracheophyta</taxon>
        <taxon>Spermatophyta</taxon>
        <taxon>Magnoliopsida</taxon>
        <taxon>eudicotyledons</taxon>
        <taxon>Gunneridae</taxon>
        <taxon>Pentapetalae</taxon>
        <taxon>rosids</taxon>
        <taxon>fabids</taxon>
        <taxon>Fabales</taxon>
        <taxon>Fabaceae</taxon>
        <taxon>Papilionoideae</taxon>
        <taxon>50 kb inversion clade</taxon>
        <taxon>NPAAA clade</taxon>
        <taxon>Hologalegina</taxon>
        <taxon>IRL clade</taxon>
        <taxon>Trifolieae</taxon>
        <taxon>Trifolium</taxon>
    </lineage>
</organism>
<keyword evidence="3" id="KW-1185">Reference proteome</keyword>
<evidence type="ECO:0000313" key="3">
    <source>
        <dbReference type="Proteomes" id="UP000265520"/>
    </source>
</evidence>
<protein>
    <submittedName>
        <fullName evidence="2">Uncharacterized protein</fullName>
    </submittedName>
</protein>
<dbReference type="Proteomes" id="UP000265520">
    <property type="component" value="Unassembled WGS sequence"/>
</dbReference>
<evidence type="ECO:0000256" key="1">
    <source>
        <dbReference type="SAM" id="MobiDB-lite"/>
    </source>
</evidence>
<reference evidence="2 3" key="1">
    <citation type="journal article" date="2018" name="Front. Plant Sci.">
        <title>Red Clover (Trifolium pratense) and Zigzag Clover (T. medium) - A Picture of Genomic Similarities and Differences.</title>
        <authorList>
            <person name="Dluhosova J."/>
            <person name="Istvanek J."/>
            <person name="Nedelnik J."/>
            <person name="Repkova J."/>
        </authorList>
    </citation>
    <scope>NUCLEOTIDE SEQUENCE [LARGE SCALE GENOMIC DNA]</scope>
    <source>
        <strain evidence="3">cv. 10/8</strain>
        <tissue evidence="2">Leaf</tissue>
    </source>
</reference>
<proteinExistence type="predicted"/>
<sequence>MALSPPPSPPPIPDPASSSAETMQEPPLVSHKSKSVSFAHSLSLKLDESNFLLWSQQV</sequence>
<feature type="region of interest" description="Disordered" evidence="1">
    <location>
        <begin position="1"/>
        <end position="32"/>
    </location>
</feature>
<accession>A0A392USK0</accession>
<feature type="non-terminal residue" evidence="2">
    <location>
        <position position="58"/>
    </location>
</feature>